<gene>
    <name evidence="1" type="ORF">SDC9_166764</name>
</gene>
<comment type="caution">
    <text evidence="1">The sequence shown here is derived from an EMBL/GenBank/DDBJ whole genome shotgun (WGS) entry which is preliminary data.</text>
</comment>
<sequence>MPAGSHKLAELYGNAPGIVRVALSDRMANAVPCRITQSVTGLDDAELFGLRAYFDKSDLKITLPAYAEKLSAHLYNMQGMLVRYDEREFVPAGIQVIHYTETPAEGMYLLHVQLKNGDSYEHKTIKLLISK</sequence>
<organism evidence="1">
    <name type="scientific">bioreactor metagenome</name>
    <dbReference type="NCBI Taxonomy" id="1076179"/>
    <lineage>
        <taxon>unclassified sequences</taxon>
        <taxon>metagenomes</taxon>
        <taxon>ecological metagenomes</taxon>
    </lineage>
</organism>
<name>A0A645FY85_9ZZZZ</name>
<reference evidence="1" key="1">
    <citation type="submission" date="2019-08" db="EMBL/GenBank/DDBJ databases">
        <authorList>
            <person name="Kucharzyk K."/>
            <person name="Murdoch R.W."/>
            <person name="Higgins S."/>
            <person name="Loffler F."/>
        </authorList>
    </citation>
    <scope>NUCLEOTIDE SEQUENCE</scope>
</reference>
<dbReference type="EMBL" id="VSSQ01066943">
    <property type="protein sequence ID" value="MPN19395.1"/>
    <property type="molecule type" value="Genomic_DNA"/>
</dbReference>
<protein>
    <submittedName>
        <fullName evidence="1">Uncharacterized protein</fullName>
    </submittedName>
</protein>
<evidence type="ECO:0000313" key="1">
    <source>
        <dbReference type="EMBL" id="MPN19395.1"/>
    </source>
</evidence>
<proteinExistence type="predicted"/>
<accession>A0A645FY85</accession>
<dbReference type="AlphaFoldDB" id="A0A645FY85"/>